<dbReference type="InterPro" id="IPR042099">
    <property type="entry name" value="ANL_N_sf"/>
</dbReference>
<dbReference type="InterPro" id="IPR045851">
    <property type="entry name" value="AMP-bd_C_sf"/>
</dbReference>
<dbReference type="InterPro" id="IPR009081">
    <property type="entry name" value="PP-bd_ACP"/>
</dbReference>
<gene>
    <name evidence="8" type="ORF">BST39_25140</name>
</gene>
<dbReference type="InterPro" id="IPR023213">
    <property type="entry name" value="CAT-like_dom_sf"/>
</dbReference>
<dbReference type="FunFam" id="1.10.1200.10:FF:000005">
    <property type="entry name" value="Nonribosomal peptide synthetase 1"/>
    <property type="match status" value="3"/>
</dbReference>
<evidence type="ECO:0000256" key="5">
    <source>
        <dbReference type="ARBA" id="ARBA00022737"/>
    </source>
</evidence>
<name>A0A1X0I3P8_9MYCO</name>
<feature type="non-terminal residue" evidence="8">
    <location>
        <position position="3205"/>
    </location>
</feature>
<dbReference type="Gene3D" id="1.10.1200.10">
    <property type="entry name" value="ACP-like"/>
    <property type="match status" value="2"/>
</dbReference>
<comment type="similarity">
    <text evidence="2">Belongs to the ATP-dependent AMP-binding enzyme family.</text>
</comment>
<dbReference type="Pfam" id="PF13193">
    <property type="entry name" value="AMP-binding_C"/>
    <property type="match status" value="3"/>
</dbReference>
<dbReference type="Gene3D" id="3.40.50.980">
    <property type="match status" value="2"/>
</dbReference>
<dbReference type="Gene3D" id="3.40.50.12780">
    <property type="entry name" value="N-terminal domain of ligase-like"/>
    <property type="match status" value="2"/>
</dbReference>
<evidence type="ECO:0000256" key="2">
    <source>
        <dbReference type="ARBA" id="ARBA00006432"/>
    </source>
</evidence>
<evidence type="ECO:0000313" key="8">
    <source>
        <dbReference type="EMBL" id="ORB33918.1"/>
    </source>
</evidence>
<dbReference type="FunFam" id="3.30.300.30:FF:000010">
    <property type="entry name" value="Enterobactin synthetase component F"/>
    <property type="match status" value="3"/>
</dbReference>
<evidence type="ECO:0000313" key="9">
    <source>
        <dbReference type="Proteomes" id="UP000192513"/>
    </source>
</evidence>
<dbReference type="InterPro" id="IPR010060">
    <property type="entry name" value="NRPS_synth"/>
</dbReference>
<dbReference type="STRING" id="590652.BST39_25140"/>
<dbReference type="InterPro" id="IPR001242">
    <property type="entry name" value="Condensation_dom"/>
</dbReference>
<dbReference type="FunFam" id="2.30.38.10:FF:000001">
    <property type="entry name" value="Non-ribosomal peptide synthetase PvdI"/>
    <property type="match status" value="2"/>
</dbReference>
<dbReference type="CDD" id="cd19540">
    <property type="entry name" value="LCL_NRPS-like"/>
    <property type="match status" value="1"/>
</dbReference>
<keyword evidence="5" id="KW-0677">Repeat</keyword>
<dbReference type="PROSITE" id="PS00012">
    <property type="entry name" value="PHOSPHOPANTETHEINE"/>
    <property type="match status" value="3"/>
</dbReference>
<dbReference type="GO" id="GO:0005737">
    <property type="term" value="C:cytoplasm"/>
    <property type="evidence" value="ECO:0007669"/>
    <property type="project" value="TreeGrafter"/>
</dbReference>
<protein>
    <submittedName>
        <fullName evidence="8">Non-ribosomal peptide synthetase</fullName>
    </submittedName>
</protein>
<sequence>MTTNPTRRLFSIDLVNESEHAHLDEWSNRAILTKPAAPVSIPALFSAQVERDPEAVAVTFEGRSMTYSELDEASNRLAHLLVGYGAGPGTCVALLFSRSAEAIAAILAVLKTGAAYLPIDPAVPATRIEFMVTDAAPIAAVTTAAQACRLHGHGLTVIDIDDPRIATQPCAALPAPAPDGIAHIIYTSGTTGVPKGVAATHHNVTRLFDSLDVGLELTPAQVWTQCHSYAFDFSVWEIWGALLFGGRLVVVPEAIAGSPPDLHALLVAEHVTVLSQTPSAAAALSPGGLESVALIAAGEACPADLVDRWAPGRVMINGYGPTETTVYATISAPLAPGSAVVPIGTPVPGAALFVLDESLHPVPPGAVGELYVAGHGVGVGYVRRAGLTASRFVACPFGGAGARMYRTGDLVRWGRNGQLDYLGRADEQVKIRGYRIELGEIQAALTALDGVDRAAVIAREDRPGDKRLVGYIIGTADPTTARAALAERLPGYMVPAAIVTLQTLPVTVNGKLDTRALPAPEYQDADHYRAPTNAVEEILADIYAQVLGLDRVGVDDSFFDLGGNSVSAMRLVAALNTALDADLDMHALFDFPTIAQLTPRISREGGRRKPLVAVERPAVVPLSFAQNRLWFLDQLQGPSAVYNMAVVLRLRGHLDVDALGAGMVDVVARHESLRTLIAAPDGIPQQQVVSAEPTDFGWEIIDAAAWSPGRLSAAIEEAAGHTFDLATQIPLRAKLFRVNDDEHVLVGVVHHIAADGWSITPLMRDLGIAYASRSAGRSPAWAELPLQYVDYTLWQREQFGDLDDDHSPIAGQLAYWQDALAGMPECLHLPIDRPYPPVADQRGAKAAVDWPAALQQRVRELAVEHNATSFMVVQTALAVLLSRLSASSDVAVGFPIAGRGDPALDELVGFFVNTLVLRVDLTGDPSFAELLAQVRRRSLAAYDRQDVPFEVLVERLNPARSLAHHPLIQVMLSWQNLPGHENHDPAAGLALGDLQVTQVPVDSHTARMDLSFSLAERFTETGAAAGIGGAVEFRTDVFDTATVDAFIERFERVLEAMTADPDQRLSSVDVLDAGEHARLDEIGNRAVLTGPAPAPASVPELFADHVTRSPQAVAIRCGGRSLTYRELDEAANRLGHLLAADGVRPGSCVALLMERSAHAVAAMLAVLKSGAAYLAIDPALPDTRIEFMITDAAPIAAVTTAGLRSRLDGYDLLVIDVDDPAVDGQPDTALPAPAPDGIAYLIYTSGTTGVPKGVAINHRNLTHLARSAPPGLPGAQVWTQCHSYAFDFSVWEIWAALLGGGRLVVVPEEVTASPEDFHAFLVGEQVNVLTQTPSAVTALSPQGLDSVALLLGGEAVPAEVVDRWAPGRVVINAYGPTEATVYASMSAPLQAGSGAAPIGAPVATAALFVLDEWLRPLPAGVVGELYVAGHGVGVGYVRRPGLTAARFVPCPFGGPGTRMYRTGDLVRWGPDGQLRYLGRADEQVKIRGYRIELGEIQAALAGLDGVDQAVVIAREDRPGDKRLVGYITGTALPAEARALLAERLPAYMVPAAVVAVGALPLTVNNKLDTRALPAPEYRDGDRYRAPTNAVEEVLAGIYAQVLGLERVGVDESFFDLGGDSILSMQVVAQARAAGLTCRPRDIFVEQTVARLARVAVAAAGAAVPVDEGVGPVPATPIMRWLHTVDGPTDQFNQTMVVQAPAGVSDVDVAIVLQALLDRHAMLRLRADTDDAGGWSLQVPEPGSVDSGACLHTVDVLSDEALSEARSRLNPAGGAMVRAVWATVSGQLALIIHHLAIDAVSWRILLEDLNIAWAQHHSGQPIALPAAGTSFARWAALLNEHAHTPAVVDQADTWRKVLATPAALPPVQPERDTYASAGHLTAALDVETTRLLLGEVPAAFHTGITDILLIAFGMAWAEYLGALSDAPVGIDVEGHGRHDDLFPDVDLSRTVGWFTTKYPVSLAVGGLRWTQVVAGEAALGAVVKGGKEQLRALPDGLTYGLLRYLNTDVDLAGPDPTIGFNYLGRMGAAAADLPDELWRVSQDGQSVAAATAVPMPLGHTLELNAVALENETDTDTGPHLHATWTWASSALDHHQISRLSQLWFEALAGICAHVRRGGGGLTPSDIVPARLSQPQIDALQQQYRIADILPLTPLQRGLHFHAGASGSNNDLYAMQLDITVTGPLDPHRLHDAVHTVINRHPNLAARFCEEFDQPVQIIPAEPTAAWQYFELDSEEQVQQVCAAERAAVCDLTEPPAFRVALIRTADGRHRVVLTNHHIVLDGWSLPILLGEIFAGYYGQRLPAATPYRRFVGWLADRDLEAAHAAWRDVLAGFDTPTLVAPPNRSGLGRRGVTSSRVPEQTTRALVELARSCHTTVNTVLQAAWAQLLMGLTGQHDVTFGTAVSGRPTELPGAETMVGLLINTVPVRARINPATTTAGLLDQLRNDHNHTLEHQHLALAEIHRATGHDQLFDTLFVYENYPIDTATSLDVRELAITDIATRESTHYPLTLQAMPGDELGLRLEFDTAVFDPAGIEALAARLQRILATMSADPTARLASMDVLDADEHTRLDEFGNRAVLAQPATPVSIPGLFAAQVARTPGAVAVTFDGRSMTYREVDRASNRLAHLLIGHGVGPGQCVAVLFNRCADAIVAILATLKAGAAYLPIDPAHPPARIEFMMADAAPIAAIAATGPADRLRGYGVPVIATDDPAVKTYPSTGLPAPDPDDVAHIIYTSGTTGVPKGVAVTHHNITRLFDSLDVGLEPAPEQVWTQCHSYAFDYSVWEIWGALLHGGRLVVVPESVAASPDDLHALLVAEKVSVLSQTPSAVATLSPEGLGSAALMIAAEACPGEVVDRWAPGRVMINGYGPTETTVYATISAPLTAGSAVVPIGAPVPGAALFVLDGWLRAVPVGVIGELYVAGRGVGCGYLRRAGLTASRFVACPFGEPGTRMYRTGDLVRWGADGQLQYLGRADEQVKIRGYRIELGEIQTALSGLDGVEQAVVIAREDRPGDKRLVGYVTETVTGAVDPAAVRSQLAERLPAYLVPAAVMVLQELPLTVNGKLDRRALPAPEYHAGLYRAPADVVEEVLAGVYAQILGLEQVGVDESFFDLGGDSLSAMRLVAAVNKTLDTNLAVRTIFDAPSVRSLSRLLGRDGRLLEVAPAVSPATDLCFTSVHGGETAEVHARDLTLDKFIDAPTLSVAPTLP</sequence>
<evidence type="ECO:0000259" key="7">
    <source>
        <dbReference type="PROSITE" id="PS50075"/>
    </source>
</evidence>
<dbReference type="UniPathway" id="UPA00011"/>
<dbReference type="Pfam" id="PF00501">
    <property type="entry name" value="AMP-binding"/>
    <property type="match status" value="3"/>
</dbReference>
<dbReference type="InterPro" id="IPR029058">
    <property type="entry name" value="AB_hydrolase_fold"/>
</dbReference>
<comment type="caution">
    <text evidence="8">The sequence shown here is derived from an EMBL/GenBank/DDBJ whole genome shotgun (WGS) entry which is preliminary data.</text>
</comment>
<dbReference type="InterPro" id="IPR006162">
    <property type="entry name" value="Ppantetheine_attach_site"/>
</dbReference>
<dbReference type="InterPro" id="IPR010071">
    <property type="entry name" value="AA_adenyl_dom"/>
</dbReference>
<dbReference type="Gene3D" id="3.30.559.30">
    <property type="entry name" value="Nonribosomal peptide synthetase, condensation domain"/>
    <property type="match status" value="3"/>
</dbReference>
<feature type="domain" description="Carrier" evidence="7">
    <location>
        <begin position="530"/>
        <end position="605"/>
    </location>
</feature>
<dbReference type="CDD" id="cd19543">
    <property type="entry name" value="DCL_NRPS"/>
    <property type="match status" value="1"/>
</dbReference>
<accession>A0A1X0I3P8</accession>
<keyword evidence="4" id="KW-0597">Phosphoprotein</keyword>
<dbReference type="NCBIfam" id="TIGR01733">
    <property type="entry name" value="AA-adenyl-dom"/>
    <property type="match status" value="3"/>
</dbReference>
<dbReference type="GO" id="GO:0003824">
    <property type="term" value="F:catalytic activity"/>
    <property type="evidence" value="ECO:0007669"/>
    <property type="project" value="InterPro"/>
</dbReference>
<evidence type="ECO:0000256" key="1">
    <source>
        <dbReference type="ARBA" id="ARBA00001957"/>
    </source>
</evidence>
<dbReference type="GO" id="GO:0043041">
    <property type="term" value="P:amino acid activation for nonribosomal peptide biosynthetic process"/>
    <property type="evidence" value="ECO:0007669"/>
    <property type="project" value="TreeGrafter"/>
</dbReference>
<organism evidence="8 9">
    <name type="scientific">Mycobacterium paraseoulense</name>
    <dbReference type="NCBI Taxonomy" id="590652"/>
    <lineage>
        <taxon>Bacteria</taxon>
        <taxon>Bacillati</taxon>
        <taxon>Actinomycetota</taxon>
        <taxon>Actinomycetes</taxon>
        <taxon>Mycobacteriales</taxon>
        <taxon>Mycobacteriaceae</taxon>
        <taxon>Mycobacterium</taxon>
    </lineage>
</organism>
<keyword evidence="9" id="KW-1185">Reference proteome</keyword>
<dbReference type="PROSITE" id="PS50075">
    <property type="entry name" value="CARRIER"/>
    <property type="match status" value="3"/>
</dbReference>
<dbReference type="InterPro" id="IPR000873">
    <property type="entry name" value="AMP-dep_synth/lig_dom"/>
</dbReference>
<dbReference type="SUPFAM" id="SSF47336">
    <property type="entry name" value="ACP-like"/>
    <property type="match status" value="3"/>
</dbReference>
<dbReference type="PANTHER" id="PTHR45527:SF1">
    <property type="entry name" value="FATTY ACID SYNTHASE"/>
    <property type="match status" value="1"/>
</dbReference>
<proteinExistence type="inferred from homology"/>
<dbReference type="GO" id="GO:0031177">
    <property type="term" value="F:phosphopantetheine binding"/>
    <property type="evidence" value="ECO:0007669"/>
    <property type="project" value="InterPro"/>
</dbReference>
<feature type="domain" description="Carrier" evidence="7">
    <location>
        <begin position="1585"/>
        <end position="1659"/>
    </location>
</feature>
<dbReference type="Gene3D" id="3.30.300.30">
    <property type="match status" value="3"/>
</dbReference>
<keyword evidence="6" id="KW-0045">Antibiotic biosynthesis</keyword>
<dbReference type="NCBIfam" id="NF003417">
    <property type="entry name" value="PRK04813.1"/>
    <property type="match status" value="3"/>
</dbReference>
<dbReference type="Proteomes" id="UP000192513">
    <property type="component" value="Unassembled WGS sequence"/>
</dbReference>
<dbReference type="GO" id="GO:0008610">
    <property type="term" value="P:lipid biosynthetic process"/>
    <property type="evidence" value="ECO:0007669"/>
    <property type="project" value="UniProtKB-ARBA"/>
</dbReference>
<dbReference type="InterPro" id="IPR025110">
    <property type="entry name" value="AMP-bd_C"/>
</dbReference>
<dbReference type="Pfam" id="PF00668">
    <property type="entry name" value="Condensation"/>
    <property type="match status" value="3"/>
</dbReference>
<dbReference type="InterPro" id="IPR020845">
    <property type="entry name" value="AMP-binding_CS"/>
</dbReference>
<dbReference type="PROSITE" id="PS00455">
    <property type="entry name" value="AMP_BINDING"/>
    <property type="match status" value="3"/>
</dbReference>
<reference evidence="8 9" key="1">
    <citation type="submission" date="2017-02" db="EMBL/GenBank/DDBJ databases">
        <title>The new phylogeny of genus Mycobacterium.</title>
        <authorList>
            <person name="Tortoli E."/>
            <person name="Trovato A."/>
            <person name="Cirillo D.M."/>
        </authorList>
    </citation>
    <scope>NUCLEOTIDE SEQUENCE [LARGE SCALE GENOMIC DNA]</scope>
    <source>
        <strain evidence="8 9">DSM 45000</strain>
    </source>
</reference>
<dbReference type="Gene3D" id="2.30.38.10">
    <property type="entry name" value="Luciferase, Domain 3"/>
    <property type="match status" value="1"/>
</dbReference>
<dbReference type="SUPFAM" id="SSF56801">
    <property type="entry name" value="Acetyl-CoA synthetase-like"/>
    <property type="match status" value="3"/>
</dbReference>
<evidence type="ECO:0000256" key="3">
    <source>
        <dbReference type="ARBA" id="ARBA00022450"/>
    </source>
</evidence>
<dbReference type="FunFam" id="3.40.50.980:FF:000001">
    <property type="entry name" value="Non-ribosomal peptide synthetase"/>
    <property type="match status" value="3"/>
</dbReference>
<comment type="cofactor">
    <cofactor evidence="1">
        <name>pantetheine 4'-phosphate</name>
        <dbReference type="ChEBI" id="CHEBI:47942"/>
    </cofactor>
</comment>
<evidence type="ECO:0000256" key="4">
    <source>
        <dbReference type="ARBA" id="ARBA00022553"/>
    </source>
</evidence>
<dbReference type="EMBL" id="MVIE01000050">
    <property type="protein sequence ID" value="ORB33918.1"/>
    <property type="molecule type" value="Genomic_DNA"/>
</dbReference>
<dbReference type="PANTHER" id="PTHR45527">
    <property type="entry name" value="NONRIBOSOMAL PEPTIDE SYNTHETASE"/>
    <property type="match status" value="1"/>
</dbReference>
<dbReference type="InterPro" id="IPR036736">
    <property type="entry name" value="ACP-like_sf"/>
</dbReference>
<evidence type="ECO:0000256" key="6">
    <source>
        <dbReference type="ARBA" id="ARBA00023194"/>
    </source>
</evidence>
<dbReference type="NCBIfam" id="TIGR01720">
    <property type="entry name" value="NRPS-para261"/>
    <property type="match status" value="1"/>
</dbReference>
<dbReference type="Gene3D" id="3.40.50.1820">
    <property type="entry name" value="alpha/beta hydrolase"/>
    <property type="match status" value="1"/>
</dbReference>
<dbReference type="SMART" id="SM01294">
    <property type="entry name" value="PKS_PP_betabranch"/>
    <property type="match status" value="1"/>
</dbReference>
<dbReference type="Pfam" id="PF00550">
    <property type="entry name" value="PP-binding"/>
    <property type="match status" value="3"/>
</dbReference>
<dbReference type="SUPFAM" id="SSF52777">
    <property type="entry name" value="CoA-dependent acyltransferases"/>
    <property type="match status" value="6"/>
</dbReference>
<dbReference type="Gene3D" id="3.30.559.10">
    <property type="entry name" value="Chloramphenicol acetyltransferase-like domain"/>
    <property type="match status" value="3"/>
</dbReference>
<dbReference type="FunFam" id="3.40.50.12780:FF:000012">
    <property type="entry name" value="Non-ribosomal peptide synthetase"/>
    <property type="match status" value="3"/>
</dbReference>
<dbReference type="InterPro" id="IPR020806">
    <property type="entry name" value="PKS_PP-bd"/>
</dbReference>
<dbReference type="GO" id="GO:0017000">
    <property type="term" value="P:antibiotic biosynthetic process"/>
    <property type="evidence" value="ECO:0007669"/>
    <property type="project" value="UniProtKB-KW"/>
</dbReference>
<feature type="domain" description="Carrier" evidence="7">
    <location>
        <begin position="3079"/>
        <end position="3154"/>
    </location>
</feature>
<keyword evidence="3" id="KW-0596">Phosphopantetheine</keyword>
<dbReference type="OrthoDB" id="4501954at2"/>
<dbReference type="SMART" id="SM00823">
    <property type="entry name" value="PKS_PP"/>
    <property type="match status" value="3"/>
</dbReference>
<dbReference type="GO" id="GO:0044550">
    <property type="term" value="P:secondary metabolite biosynthetic process"/>
    <property type="evidence" value="ECO:0007669"/>
    <property type="project" value="UniProtKB-ARBA"/>
</dbReference>